<reference evidence="7 8" key="1">
    <citation type="journal article" date="2018" name="Sci. Rep.">
        <title>Genomic signatures of local adaptation to the degree of environmental predictability in rotifers.</title>
        <authorList>
            <person name="Franch-Gras L."/>
            <person name="Hahn C."/>
            <person name="Garcia-Roger E.M."/>
            <person name="Carmona M.J."/>
            <person name="Serra M."/>
            <person name="Gomez A."/>
        </authorList>
    </citation>
    <scope>NUCLEOTIDE SEQUENCE [LARGE SCALE GENOMIC DNA]</scope>
    <source>
        <strain evidence="7">HYR1</strain>
    </source>
</reference>
<dbReference type="Proteomes" id="UP000276133">
    <property type="component" value="Unassembled WGS sequence"/>
</dbReference>
<dbReference type="InterPro" id="IPR052983">
    <property type="entry name" value="MFS_Riboflavin_Transporter"/>
</dbReference>
<evidence type="ECO:0000313" key="8">
    <source>
        <dbReference type="Proteomes" id="UP000276133"/>
    </source>
</evidence>
<organism evidence="7 8">
    <name type="scientific">Brachionus plicatilis</name>
    <name type="common">Marine rotifer</name>
    <name type="synonym">Brachionus muelleri</name>
    <dbReference type="NCBI Taxonomy" id="10195"/>
    <lineage>
        <taxon>Eukaryota</taxon>
        <taxon>Metazoa</taxon>
        <taxon>Spiralia</taxon>
        <taxon>Gnathifera</taxon>
        <taxon>Rotifera</taxon>
        <taxon>Eurotatoria</taxon>
        <taxon>Monogononta</taxon>
        <taxon>Pseudotrocha</taxon>
        <taxon>Ploima</taxon>
        <taxon>Brachionidae</taxon>
        <taxon>Brachionus</taxon>
    </lineage>
</organism>
<dbReference type="AlphaFoldDB" id="A0A3M7RNE5"/>
<dbReference type="SUPFAM" id="SSF103473">
    <property type="entry name" value="MFS general substrate transporter"/>
    <property type="match status" value="1"/>
</dbReference>
<proteinExistence type="predicted"/>
<dbReference type="OrthoDB" id="410267at2759"/>
<feature type="transmembrane region" description="Helical" evidence="6">
    <location>
        <begin position="206"/>
        <end position="225"/>
    </location>
</feature>
<dbReference type="EMBL" id="REGN01002985">
    <property type="protein sequence ID" value="RNA25052.1"/>
    <property type="molecule type" value="Genomic_DNA"/>
</dbReference>
<keyword evidence="3 6" id="KW-0812">Transmembrane</keyword>
<keyword evidence="4 6" id="KW-1133">Transmembrane helix</keyword>
<evidence type="ECO:0000256" key="3">
    <source>
        <dbReference type="ARBA" id="ARBA00022692"/>
    </source>
</evidence>
<evidence type="ECO:0000313" key="7">
    <source>
        <dbReference type="EMBL" id="RNA25052.1"/>
    </source>
</evidence>
<feature type="transmembrane region" description="Helical" evidence="6">
    <location>
        <begin position="58"/>
        <end position="77"/>
    </location>
</feature>
<feature type="transmembrane region" description="Helical" evidence="6">
    <location>
        <begin position="89"/>
        <end position="107"/>
    </location>
</feature>
<evidence type="ECO:0000256" key="2">
    <source>
        <dbReference type="ARBA" id="ARBA00022448"/>
    </source>
</evidence>
<dbReference type="PANTHER" id="PTHR43385:SF1">
    <property type="entry name" value="RIBOFLAVIN TRANSPORTER RIBJ"/>
    <property type="match status" value="1"/>
</dbReference>
<gene>
    <name evidence="7" type="ORF">BpHYR1_043449</name>
</gene>
<comment type="subcellular location">
    <subcellularLocation>
        <location evidence="1">Membrane</location>
        <topology evidence="1">Multi-pass membrane protein</topology>
    </subcellularLocation>
</comment>
<evidence type="ECO:0000256" key="1">
    <source>
        <dbReference type="ARBA" id="ARBA00004141"/>
    </source>
</evidence>
<dbReference type="GO" id="GO:0016020">
    <property type="term" value="C:membrane"/>
    <property type="evidence" value="ECO:0007669"/>
    <property type="project" value="UniProtKB-SubCell"/>
</dbReference>
<keyword evidence="2" id="KW-0813">Transport</keyword>
<dbReference type="InterPro" id="IPR036259">
    <property type="entry name" value="MFS_trans_sf"/>
</dbReference>
<name>A0A3M7RNE5_BRAPC</name>
<evidence type="ECO:0000256" key="4">
    <source>
        <dbReference type="ARBA" id="ARBA00022989"/>
    </source>
</evidence>
<sequence>MLEIFIPYKYKKWSTLIGGFLIHLSLGSYYTFGNISPYLTSYLREYEGLDVRYSQATYILNSFGIFFSLSSIISGFINSKLNVNIRYNILIGCLIMNFGIGITFLTIKKSLALVLASYGVIYGIGAGCAYLGPLSMAMKWFPGKKGFSNSVILFGYGASASIFDQIQTLYINPKNYSPDKPYSKDFPNEKYFSRIHLDLLERVPKVFLIMTSICAMLQLIGFCLLSDPTRYRQNMSLNDDQSDLITDQVDIPEEKNSLGVNYQAPDDGLTLSQALKTKHCDDSCNHSASHHYLLESETLFTLSNGTILLP</sequence>
<accession>A0A3M7RNE5</accession>
<feature type="transmembrane region" description="Helical" evidence="6">
    <location>
        <begin position="146"/>
        <end position="163"/>
    </location>
</feature>
<evidence type="ECO:0000256" key="5">
    <source>
        <dbReference type="ARBA" id="ARBA00023136"/>
    </source>
</evidence>
<dbReference type="Gene3D" id="1.20.1250.20">
    <property type="entry name" value="MFS general substrate transporter like domains"/>
    <property type="match status" value="1"/>
</dbReference>
<protein>
    <submittedName>
        <fullName evidence="7">Oxalate:formate antiporter-like isoform X1</fullName>
    </submittedName>
</protein>
<keyword evidence="5 6" id="KW-0472">Membrane</keyword>
<dbReference type="PANTHER" id="PTHR43385">
    <property type="entry name" value="RIBOFLAVIN TRANSPORTER RIBJ"/>
    <property type="match status" value="1"/>
</dbReference>
<feature type="transmembrane region" description="Helical" evidence="6">
    <location>
        <begin position="12"/>
        <end position="32"/>
    </location>
</feature>
<evidence type="ECO:0000256" key="6">
    <source>
        <dbReference type="SAM" id="Phobius"/>
    </source>
</evidence>
<comment type="caution">
    <text evidence="7">The sequence shown here is derived from an EMBL/GenBank/DDBJ whole genome shotgun (WGS) entry which is preliminary data.</text>
</comment>
<feature type="transmembrane region" description="Helical" evidence="6">
    <location>
        <begin position="113"/>
        <end position="134"/>
    </location>
</feature>
<keyword evidence="8" id="KW-1185">Reference proteome</keyword>